<dbReference type="PANTHER" id="PTHR45453:SF1">
    <property type="entry name" value="PHOSPHATE REGULON SENSOR PROTEIN PHOR"/>
    <property type="match status" value="1"/>
</dbReference>
<dbReference type="Gene3D" id="3.30.450.20">
    <property type="entry name" value="PAS domain"/>
    <property type="match status" value="1"/>
</dbReference>
<keyword evidence="8 15" id="KW-0418">Kinase</keyword>
<keyword evidence="11 12" id="KW-0472">Membrane</keyword>
<evidence type="ECO:0000256" key="6">
    <source>
        <dbReference type="ARBA" id="ARBA00022679"/>
    </source>
</evidence>
<dbReference type="AlphaFoldDB" id="A0A365KM32"/>
<dbReference type="Proteomes" id="UP000251002">
    <property type="component" value="Unassembled WGS sequence"/>
</dbReference>
<dbReference type="SUPFAM" id="SSF55874">
    <property type="entry name" value="ATPase domain of HSP90 chaperone/DNA topoisomerase II/histidine kinase"/>
    <property type="match status" value="1"/>
</dbReference>
<evidence type="ECO:0000256" key="9">
    <source>
        <dbReference type="ARBA" id="ARBA00022840"/>
    </source>
</evidence>
<dbReference type="SMART" id="SM00388">
    <property type="entry name" value="HisKA"/>
    <property type="match status" value="1"/>
</dbReference>
<evidence type="ECO:0000313" key="16">
    <source>
        <dbReference type="Proteomes" id="UP000251002"/>
    </source>
</evidence>
<dbReference type="NCBIfam" id="NF046044">
    <property type="entry name" value="PnpS"/>
    <property type="match status" value="1"/>
</dbReference>
<comment type="catalytic activity">
    <reaction evidence="1">
        <text>ATP + protein L-histidine = ADP + protein N-phospho-L-histidine.</text>
        <dbReference type="EC" id="2.7.13.3"/>
    </reaction>
</comment>
<dbReference type="InterPro" id="IPR005467">
    <property type="entry name" value="His_kinase_dom"/>
</dbReference>
<dbReference type="InterPro" id="IPR003594">
    <property type="entry name" value="HATPase_dom"/>
</dbReference>
<evidence type="ECO:0000256" key="12">
    <source>
        <dbReference type="SAM" id="Phobius"/>
    </source>
</evidence>
<keyword evidence="4" id="KW-1003">Cell membrane</keyword>
<keyword evidence="16" id="KW-1185">Reference proteome</keyword>
<dbReference type="Gene3D" id="1.10.287.130">
    <property type="match status" value="1"/>
</dbReference>
<feature type="domain" description="Histidine kinase" evidence="13">
    <location>
        <begin position="249"/>
        <end position="465"/>
    </location>
</feature>
<protein>
    <recommendedName>
        <fullName evidence="3">histidine kinase</fullName>
        <ecNumber evidence="3">2.7.13.3</ecNumber>
    </recommendedName>
</protein>
<dbReference type="InterPro" id="IPR036890">
    <property type="entry name" value="HATPase_C_sf"/>
</dbReference>
<dbReference type="InterPro" id="IPR000014">
    <property type="entry name" value="PAS"/>
</dbReference>
<keyword evidence="12" id="KW-1133">Transmembrane helix</keyword>
<name>A0A365KM32_9BACL</name>
<evidence type="ECO:0000259" key="13">
    <source>
        <dbReference type="PROSITE" id="PS50109"/>
    </source>
</evidence>
<keyword evidence="12" id="KW-0812">Transmembrane</keyword>
<evidence type="ECO:0000256" key="7">
    <source>
        <dbReference type="ARBA" id="ARBA00022741"/>
    </source>
</evidence>
<dbReference type="InterPro" id="IPR013767">
    <property type="entry name" value="PAS_fold"/>
</dbReference>
<comment type="caution">
    <text evidence="15">The sequence shown here is derived from an EMBL/GenBank/DDBJ whole genome shotgun (WGS) entry which is preliminary data.</text>
</comment>
<dbReference type="NCBIfam" id="TIGR00229">
    <property type="entry name" value="sensory_box"/>
    <property type="match status" value="1"/>
</dbReference>
<dbReference type="SUPFAM" id="SSF55785">
    <property type="entry name" value="PYP-like sensor domain (PAS domain)"/>
    <property type="match status" value="1"/>
</dbReference>
<dbReference type="Pfam" id="PF00512">
    <property type="entry name" value="HisKA"/>
    <property type="match status" value="1"/>
</dbReference>
<evidence type="ECO:0000256" key="4">
    <source>
        <dbReference type="ARBA" id="ARBA00022475"/>
    </source>
</evidence>
<dbReference type="RefSeq" id="WP_112224662.1">
    <property type="nucleotide sequence ID" value="NZ_CP047673.1"/>
</dbReference>
<keyword evidence="9" id="KW-0067">ATP-binding</keyword>
<evidence type="ECO:0000256" key="3">
    <source>
        <dbReference type="ARBA" id="ARBA00012438"/>
    </source>
</evidence>
<dbReference type="SUPFAM" id="SSF47384">
    <property type="entry name" value="Homodimeric domain of signal transducing histidine kinase"/>
    <property type="match status" value="1"/>
</dbReference>
<dbReference type="SMART" id="SM00387">
    <property type="entry name" value="HATPase_c"/>
    <property type="match status" value="1"/>
</dbReference>
<dbReference type="EMBL" id="QLZR01000008">
    <property type="protein sequence ID" value="RAZ74096.1"/>
    <property type="molecule type" value="Genomic_DNA"/>
</dbReference>
<organism evidence="15 16">
    <name type="scientific">Planococcus halotolerans</name>
    <dbReference type="NCBI Taxonomy" id="2233542"/>
    <lineage>
        <taxon>Bacteria</taxon>
        <taxon>Bacillati</taxon>
        <taxon>Bacillota</taxon>
        <taxon>Bacilli</taxon>
        <taxon>Bacillales</taxon>
        <taxon>Caryophanaceae</taxon>
        <taxon>Planococcus</taxon>
    </lineage>
</organism>
<dbReference type="FunFam" id="3.30.565.10:FF:000006">
    <property type="entry name" value="Sensor histidine kinase WalK"/>
    <property type="match status" value="1"/>
</dbReference>
<evidence type="ECO:0000256" key="5">
    <source>
        <dbReference type="ARBA" id="ARBA00022553"/>
    </source>
</evidence>
<dbReference type="PROSITE" id="PS50109">
    <property type="entry name" value="HIS_KIN"/>
    <property type="match status" value="1"/>
</dbReference>
<dbReference type="GO" id="GO:0005524">
    <property type="term" value="F:ATP binding"/>
    <property type="evidence" value="ECO:0007669"/>
    <property type="project" value="UniProtKB-KW"/>
</dbReference>
<dbReference type="GO" id="GO:0006355">
    <property type="term" value="P:regulation of DNA-templated transcription"/>
    <property type="evidence" value="ECO:0007669"/>
    <property type="project" value="InterPro"/>
</dbReference>
<keyword evidence="6" id="KW-0808">Transferase</keyword>
<reference evidence="15 16" key="1">
    <citation type="submission" date="2018-06" db="EMBL/GenBank/DDBJ databases">
        <title>The draft genome sequences of strains SCU63 and S1.</title>
        <authorList>
            <person name="Gan L."/>
        </authorList>
    </citation>
    <scope>NUCLEOTIDE SEQUENCE [LARGE SCALE GENOMIC DNA]</scope>
    <source>
        <strain evidence="15 16">SCU63</strain>
    </source>
</reference>
<dbReference type="SMART" id="SM00091">
    <property type="entry name" value="PAS"/>
    <property type="match status" value="1"/>
</dbReference>
<dbReference type="CDD" id="cd00130">
    <property type="entry name" value="PAS"/>
    <property type="match status" value="1"/>
</dbReference>
<dbReference type="PRINTS" id="PR00344">
    <property type="entry name" value="BCTRLSENSOR"/>
</dbReference>
<keyword evidence="7" id="KW-0547">Nucleotide-binding</keyword>
<dbReference type="EC" id="2.7.13.3" evidence="3"/>
<feature type="domain" description="PAS" evidence="14">
    <location>
        <begin position="124"/>
        <end position="169"/>
    </location>
</feature>
<dbReference type="PROSITE" id="PS50112">
    <property type="entry name" value="PAS"/>
    <property type="match status" value="1"/>
</dbReference>
<evidence type="ECO:0000259" key="14">
    <source>
        <dbReference type="PROSITE" id="PS50112"/>
    </source>
</evidence>
<dbReference type="Pfam" id="PF02518">
    <property type="entry name" value="HATPase_c"/>
    <property type="match status" value="1"/>
</dbReference>
<dbReference type="InterPro" id="IPR036097">
    <property type="entry name" value="HisK_dim/P_sf"/>
</dbReference>
<gene>
    <name evidence="15" type="ORF">DP120_16075</name>
</gene>
<dbReference type="InterPro" id="IPR004358">
    <property type="entry name" value="Sig_transdc_His_kin-like_C"/>
</dbReference>
<dbReference type="CDD" id="cd00082">
    <property type="entry name" value="HisKA"/>
    <property type="match status" value="1"/>
</dbReference>
<evidence type="ECO:0000256" key="11">
    <source>
        <dbReference type="ARBA" id="ARBA00023136"/>
    </source>
</evidence>
<evidence type="ECO:0000313" key="15">
    <source>
        <dbReference type="EMBL" id="RAZ74096.1"/>
    </source>
</evidence>
<feature type="transmembrane region" description="Helical" evidence="12">
    <location>
        <begin position="12"/>
        <end position="31"/>
    </location>
</feature>
<dbReference type="GO" id="GO:0005886">
    <property type="term" value="C:plasma membrane"/>
    <property type="evidence" value="ECO:0007669"/>
    <property type="project" value="UniProtKB-SubCell"/>
</dbReference>
<dbReference type="Gene3D" id="3.30.565.10">
    <property type="entry name" value="Histidine kinase-like ATPase, C-terminal domain"/>
    <property type="match status" value="1"/>
</dbReference>
<proteinExistence type="predicted"/>
<evidence type="ECO:0000256" key="10">
    <source>
        <dbReference type="ARBA" id="ARBA00023012"/>
    </source>
</evidence>
<keyword evidence="10" id="KW-0902">Two-component regulatory system</keyword>
<dbReference type="InterPro" id="IPR035965">
    <property type="entry name" value="PAS-like_dom_sf"/>
</dbReference>
<evidence type="ECO:0000256" key="8">
    <source>
        <dbReference type="ARBA" id="ARBA00022777"/>
    </source>
</evidence>
<feature type="transmembrane region" description="Helical" evidence="12">
    <location>
        <begin position="43"/>
        <end position="66"/>
    </location>
</feature>
<dbReference type="GO" id="GO:0016036">
    <property type="term" value="P:cellular response to phosphate starvation"/>
    <property type="evidence" value="ECO:0007669"/>
    <property type="project" value="TreeGrafter"/>
</dbReference>
<accession>A0A365KM32</accession>
<sequence>MKPFRRRLLSTLLLWLGTLLAGLYIVVIQILPFYQEMGNGFEFWFLLAVVFLAAFAISAVIGYRIIKIHIAPIENITETAMELVKGNYRARAYEDAAIGSAPLSSTINVLARNLQEITAVREMEQERLKTLIETMGSGLIMIDRQGKISLSNKYFQNEFEVSSNDIIGKFYGELPIPGALAGFIEKVFMTETPAREQLQYQSGINTRALEVYGAPVIGNHEQWLGIVIVLHDITELKRLEQIRKDFVANVSHELRTPVTSIKGFSETLIDGAYKDESSLLSFLEIIQTETNRLETLIEELLELSRVEQSGFKVDAQPTDMKAVIEYAFEMVQPGFEEKQMKFETSLDQVTVAGDANRLVQIMMNLMVNALTYSPPEKTITVRLFEKGNQAVIEVEDEGIGIEPSEINRLFERFYRVDKARSRNSGGTGLGLSIVKHLIEAHHGKIEVQSTPGKGSVFSIYLPIAE</sequence>
<dbReference type="InterPro" id="IPR003661">
    <property type="entry name" value="HisK_dim/P_dom"/>
</dbReference>
<evidence type="ECO:0000256" key="1">
    <source>
        <dbReference type="ARBA" id="ARBA00000085"/>
    </source>
</evidence>
<dbReference type="FunFam" id="1.10.287.130:FF:000008">
    <property type="entry name" value="Two-component sensor histidine kinase"/>
    <property type="match status" value="1"/>
</dbReference>
<dbReference type="InterPro" id="IPR050351">
    <property type="entry name" value="BphY/WalK/GraS-like"/>
</dbReference>
<dbReference type="Pfam" id="PF00989">
    <property type="entry name" value="PAS"/>
    <property type="match status" value="1"/>
</dbReference>
<comment type="subcellular location">
    <subcellularLocation>
        <location evidence="2">Cell membrane</location>
        <topology evidence="2">Multi-pass membrane protein</topology>
    </subcellularLocation>
</comment>
<keyword evidence="5" id="KW-0597">Phosphoprotein</keyword>
<dbReference type="GO" id="GO:0000155">
    <property type="term" value="F:phosphorelay sensor kinase activity"/>
    <property type="evidence" value="ECO:0007669"/>
    <property type="project" value="InterPro"/>
</dbReference>
<evidence type="ECO:0000256" key="2">
    <source>
        <dbReference type="ARBA" id="ARBA00004651"/>
    </source>
</evidence>
<dbReference type="GO" id="GO:0004721">
    <property type="term" value="F:phosphoprotein phosphatase activity"/>
    <property type="evidence" value="ECO:0007669"/>
    <property type="project" value="TreeGrafter"/>
</dbReference>
<dbReference type="CDD" id="cd00075">
    <property type="entry name" value="HATPase"/>
    <property type="match status" value="1"/>
</dbReference>
<dbReference type="PANTHER" id="PTHR45453">
    <property type="entry name" value="PHOSPHATE REGULON SENSOR PROTEIN PHOR"/>
    <property type="match status" value="1"/>
</dbReference>